<evidence type="ECO:0000313" key="1">
    <source>
        <dbReference type="EMBL" id="KKN28372.1"/>
    </source>
</evidence>
<name>A0A0F9PUF1_9ZZZZ</name>
<sequence>MMKILEELWKKFKHKHTWEFVKTDIRTPHDEIYECVDCLKIKTRPNNIN</sequence>
<protein>
    <submittedName>
        <fullName evidence="1">Uncharacterized protein</fullName>
    </submittedName>
</protein>
<dbReference type="AlphaFoldDB" id="A0A0F9PUF1"/>
<organism evidence="1">
    <name type="scientific">marine sediment metagenome</name>
    <dbReference type="NCBI Taxonomy" id="412755"/>
    <lineage>
        <taxon>unclassified sequences</taxon>
        <taxon>metagenomes</taxon>
        <taxon>ecological metagenomes</taxon>
    </lineage>
</organism>
<gene>
    <name evidence="1" type="ORF">LCGC14_0854980</name>
</gene>
<accession>A0A0F9PUF1</accession>
<proteinExistence type="predicted"/>
<dbReference type="EMBL" id="LAZR01002570">
    <property type="protein sequence ID" value="KKN28372.1"/>
    <property type="molecule type" value="Genomic_DNA"/>
</dbReference>
<comment type="caution">
    <text evidence="1">The sequence shown here is derived from an EMBL/GenBank/DDBJ whole genome shotgun (WGS) entry which is preliminary data.</text>
</comment>
<reference evidence="1" key="1">
    <citation type="journal article" date="2015" name="Nature">
        <title>Complex archaea that bridge the gap between prokaryotes and eukaryotes.</title>
        <authorList>
            <person name="Spang A."/>
            <person name="Saw J.H."/>
            <person name="Jorgensen S.L."/>
            <person name="Zaremba-Niedzwiedzka K."/>
            <person name="Martijn J."/>
            <person name="Lind A.E."/>
            <person name="van Eijk R."/>
            <person name="Schleper C."/>
            <person name="Guy L."/>
            <person name="Ettema T.J."/>
        </authorList>
    </citation>
    <scope>NUCLEOTIDE SEQUENCE</scope>
</reference>